<dbReference type="Proteomes" id="UP000643810">
    <property type="component" value="Unassembled WGS sequence"/>
</dbReference>
<dbReference type="SMART" id="SM00382">
    <property type="entry name" value="AAA"/>
    <property type="match status" value="2"/>
</dbReference>
<reference evidence="5 6" key="1">
    <citation type="submission" date="2020-08" db="EMBL/GenBank/DDBJ databases">
        <title>Genome public.</title>
        <authorList>
            <person name="Liu C."/>
            <person name="Sun Q."/>
        </authorList>
    </citation>
    <scope>NUCLEOTIDE SEQUENCE [LARGE SCALE GENOMIC DNA]</scope>
    <source>
        <strain evidence="5 6">NSJ-9</strain>
    </source>
</reference>
<dbReference type="Gene3D" id="3.40.50.300">
    <property type="entry name" value="P-loop containing nucleotide triphosphate hydrolases"/>
    <property type="match status" value="2"/>
</dbReference>
<name>A0ABR7GCD5_9FIRM</name>
<dbReference type="Gene3D" id="1.10.287.380">
    <property type="entry name" value="Valyl-tRNA synthetase, C-terminal domain"/>
    <property type="match status" value="1"/>
</dbReference>
<feature type="compositionally biased region" description="Basic and acidic residues" evidence="3">
    <location>
        <begin position="541"/>
        <end position="551"/>
    </location>
</feature>
<proteinExistence type="predicted"/>
<feature type="domain" description="ABC transporter" evidence="4">
    <location>
        <begin position="3"/>
        <end position="265"/>
    </location>
</feature>
<protein>
    <submittedName>
        <fullName evidence="5">ATP-binding cassette domain-containing protein</fullName>
    </submittedName>
</protein>
<feature type="region of interest" description="Disordered" evidence="3">
    <location>
        <begin position="541"/>
        <end position="570"/>
    </location>
</feature>
<feature type="domain" description="ABC transporter" evidence="4">
    <location>
        <begin position="328"/>
        <end position="541"/>
    </location>
</feature>
<dbReference type="InterPro" id="IPR017871">
    <property type="entry name" value="ABC_transporter-like_CS"/>
</dbReference>
<dbReference type="InterPro" id="IPR027417">
    <property type="entry name" value="P-loop_NTPase"/>
</dbReference>
<organism evidence="5 6">
    <name type="scientific">Roseburia lenta</name>
    <dbReference type="NCBI Taxonomy" id="2763061"/>
    <lineage>
        <taxon>Bacteria</taxon>
        <taxon>Bacillati</taxon>
        <taxon>Bacillota</taxon>
        <taxon>Clostridia</taxon>
        <taxon>Lachnospirales</taxon>
        <taxon>Lachnospiraceae</taxon>
        <taxon>Roseburia</taxon>
    </lineage>
</organism>
<dbReference type="GO" id="GO:0005524">
    <property type="term" value="F:ATP binding"/>
    <property type="evidence" value="ECO:0007669"/>
    <property type="project" value="UniProtKB-KW"/>
</dbReference>
<accession>A0ABR7GCD5</accession>
<sequence>MILSCQNLSKSFGSDDIIKNVSFQINEGDKVAIVGNNGAGKSTLLKMITGELDTDAGTVVFAKDTTIGYLAQYQNMEGNETVYQTVYSSRTDILEMQTNLQKMEEQMTKLTDHALDVLLVRYHEMHDVFDHMNGYAYESEVQGVLRGLGFSEEDFSKTMDMLSGGQKTRVSLGRLLVMKPDILLLDEPINHLDLNSIEWLENFLMNYKGTVVIVAHDRYFLDRIVTKVIDISMHTAHVYKGNYSAFAMQKEEIRKTMMREYEKQQASIAHQQEVIDKLKQFNREKSIKRAESRQKALDKMDVMEKPIDAQEHMKLSLQPDVTSGNDVLELIGLSKSYDGMPLFSNVDFLLQRGEHVAILGDNGTGKTTLLKIINEIVTADSGSFRLGANVTIGYYDQEQQVLDDDKTLFEEMSDAYPNLNNTKIRNVLAAFMFLGDDCYKRIGDLSGGERGRISLAKLMLSGANFLILDEPTNHLDMESKEILENAINAYEGTVLYVSHDRYFVNQTADKILELENHQFSVYLGNYDYFIQKKTERMAQEKAVQDAKRGDTESISGQSEGKTDWKQQKKIQSEKRKVENRLAEVEDRIASCEEDLRQIEEEFAKDDVATNSAKLNELSQKQEKLQEELDALYESWEELSETLTNDFA</sequence>
<dbReference type="InterPro" id="IPR032524">
    <property type="entry name" value="ABC_tran_C"/>
</dbReference>
<dbReference type="PROSITE" id="PS00211">
    <property type="entry name" value="ABC_TRANSPORTER_1"/>
    <property type="match status" value="1"/>
</dbReference>
<dbReference type="EMBL" id="JACOPG010000001">
    <property type="protein sequence ID" value="MBC5685103.1"/>
    <property type="molecule type" value="Genomic_DNA"/>
</dbReference>
<dbReference type="InterPro" id="IPR003439">
    <property type="entry name" value="ABC_transporter-like_ATP-bd"/>
</dbReference>
<dbReference type="NCBIfam" id="NF000355">
    <property type="entry name" value="ribo_prot_ABC_F"/>
    <property type="match status" value="1"/>
</dbReference>
<keyword evidence="1" id="KW-0547">Nucleotide-binding</keyword>
<feature type="compositionally biased region" description="Basic and acidic residues" evidence="3">
    <location>
        <begin position="560"/>
        <end position="570"/>
    </location>
</feature>
<evidence type="ECO:0000313" key="5">
    <source>
        <dbReference type="EMBL" id="MBC5685103.1"/>
    </source>
</evidence>
<dbReference type="Pfam" id="PF16326">
    <property type="entry name" value="ABC_tran_CTD"/>
    <property type="match status" value="1"/>
</dbReference>
<dbReference type="PROSITE" id="PS50893">
    <property type="entry name" value="ABC_TRANSPORTER_2"/>
    <property type="match status" value="2"/>
</dbReference>
<dbReference type="InterPro" id="IPR037118">
    <property type="entry name" value="Val-tRNA_synth_C_sf"/>
</dbReference>
<dbReference type="SUPFAM" id="SSF52540">
    <property type="entry name" value="P-loop containing nucleoside triphosphate hydrolases"/>
    <property type="match status" value="2"/>
</dbReference>
<evidence type="ECO:0000256" key="3">
    <source>
        <dbReference type="SAM" id="MobiDB-lite"/>
    </source>
</evidence>
<dbReference type="PANTHER" id="PTHR42855">
    <property type="entry name" value="ABC TRANSPORTER ATP-BINDING SUBUNIT"/>
    <property type="match status" value="1"/>
</dbReference>
<evidence type="ECO:0000313" key="6">
    <source>
        <dbReference type="Proteomes" id="UP000643810"/>
    </source>
</evidence>
<keyword evidence="6" id="KW-1185">Reference proteome</keyword>
<evidence type="ECO:0000256" key="1">
    <source>
        <dbReference type="ARBA" id="ARBA00022741"/>
    </source>
</evidence>
<dbReference type="CDD" id="cd03221">
    <property type="entry name" value="ABCF_EF-3"/>
    <property type="match status" value="2"/>
</dbReference>
<dbReference type="RefSeq" id="WP_186853587.1">
    <property type="nucleotide sequence ID" value="NZ_JACOPG010000001.1"/>
</dbReference>
<dbReference type="PANTHER" id="PTHR42855:SF2">
    <property type="entry name" value="DRUG RESISTANCE ABC TRANSPORTER,ATP-BINDING PROTEIN"/>
    <property type="match status" value="1"/>
</dbReference>
<evidence type="ECO:0000259" key="4">
    <source>
        <dbReference type="PROSITE" id="PS50893"/>
    </source>
</evidence>
<keyword evidence="2 5" id="KW-0067">ATP-binding</keyword>
<dbReference type="InterPro" id="IPR003593">
    <property type="entry name" value="AAA+_ATPase"/>
</dbReference>
<dbReference type="InterPro" id="IPR051309">
    <property type="entry name" value="ABCF_ATPase"/>
</dbReference>
<dbReference type="Pfam" id="PF00005">
    <property type="entry name" value="ABC_tran"/>
    <property type="match status" value="2"/>
</dbReference>
<gene>
    <name evidence="5" type="ORF">H8R94_00510</name>
</gene>
<dbReference type="Pfam" id="PF12848">
    <property type="entry name" value="ABC_tran_Xtn"/>
    <property type="match status" value="1"/>
</dbReference>
<comment type="caution">
    <text evidence="5">The sequence shown here is derived from an EMBL/GenBank/DDBJ whole genome shotgun (WGS) entry which is preliminary data.</text>
</comment>
<evidence type="ECO:0000256" key="2">
    <source>
        <dbReference type="ARBA" id="ARBA00022840"/>
    </source>
</evidence>
<dbReference type="InterPro" id="IPR032781">
    <property type="entry name" value="ABC_tran_Xtn"/>
</dbReference>